<evidence type="ECO:0000256" key="2">
    <source>
        <dbReference type="SAM" id="SignalP"/>
    </source>
</evidence>
<feature type="signal peptide" evidence="2">
    <location>
        <begin position="1"/>
        <end position="24"/>
    </location>
</feature>
<keyword evidence="1 2" id="KW-0732">Signal</keyword>
<sequence length="181" mass="19909">MNLPRTCGSLALLACSLMPATASAYNQVYFQGGYSELSVDDKHDSGWITQVGYSYALSYSLAIETAIFFNASGTAPLTDEDTHKEYVDYRGAIVAMRGEMPISNLFLTYGKIGANYTSLQYSHWGNGQHGSDEFGSFRPYVAIGLKAPVSHNLMMSGEMQYLDMAKGFRANTFSLGLHFIF</sequence>
<name>A0A2T3NZ95_9GAMM</name>
<evidence type="ECO:0000256" key="1">
    <source>
        <dbReference type="ARBA" id="ARBA00022729"/>
    </source>
</evidence>
<feature type="domain" description="Outer membrane protein beta-barrel" evidence="3">
    <location>
        <begin position="9"/>
        <end position="181"/>
    </location>
</feature>
<dbReference type="Proteomes" id="UP000240481">
    <property type="component" value="Unassembled WGS sequence"/>
</dbReference>
<dbReference type="RefSeq" id="WP_107303058.1">
    <property type="nucleotide sequence ID" value="NZ_JBFSST010000030.1"/>
</dbReference>
<reference evidence="4 5" key="1">
    <citation type="submission" date="2018-01" db="EMBL/GenBank/DDBJ databases">
        <title>Whole genome sequencing of Histamine producing bacteria.</title>
        <authorList>
            <person name="Butler K."/>
        </authorList>
    </citation>
    <scope>NUCLEOTIDE SEQUENCE [LARGE SCALE GENOMIC DNA]</scope>
    <source>
        <strain evidence="4 5">DSM 24669</strain>
    </source>
</reference>
<accession>A0A2T3NZ95</accession>
<feature type="chain" id="PRO_5015506864" description="Outer membrane protein beta-barrel domain-containing protein" evidence="2">
    <location>
        <begin position="25"/>
        <end position="181"/>
    </location>
</feature>
<protein>
    <recommendedName>
        <fullName evidence="3">Outer membrane protein beta-barrel domain-containing protein</fullName>
    </recommendedName>
</protein>
<dbReference type="Pfam" id="PF13505">
    <property type="entry name" value="OMP_b-brl"/>
    <property type="match status" value="1"/>
</dbReference>
<proteinExistence type="predicted"/>
<evidence type="ECO:0000259" key="3">
    <source>
        <dbReference type="Pfam" id="PF13505"/>
    </source>
</evidence>
<comment type="caution">
    <text evidence="4">The sequence shown here is derived from an EMBL/GenBank/DDBJ whole genome shotgun (WGS) entry which is preliminary data.</text>
</comment>
<keyword evidence="5" id="KW-1185">Reference proteome</keyword>
<dbReference type="InterPro" id="IPR011250">
    <property type="entry name" value="OMP/PagP_B-barrel"/>
</dbReference>
<evidence type="ECO:0000313" key="5">
    <source>
        <dbReference type="Proteomes" id="UP000240481"/>
    </source>
</evidence>
<dbReference type="SUPFAM" id="SSF56925">
    <property type="entry name" value="OMPA-like"/>
    <property type="match status" value="1"/>
</dbReference>
<dbReference type="InterPro" id="IPR027385">
    <property type="entry name" value="Beta-barrel_OMP"/>
</dbReference>
<dbReference type="EMBL" id="PYLZ01000015">
    <property type="protein sequence ID" value="PSW21591.1"/>
    <property type="molecule type" value="Genomic_DNA"/>
</dbReference>
<organism evidence="4 5">
    <name type="scientific">Photobacterium swingsii</name>
    <dbReference type="NCBI Taxonomy" id="680026"/>
    <lineage>
        <taxon>Bacteria</taxon>
        <taxon>Pseudomonadati</taxon>
        <taxon>Pseudomonadota</taxon>
        <taxon>Gammaproteobacteria</taxon>
        <taxon>Vibrionales</taxon>
        <taxon>Vibrionaceae</taxon>
        <taxon>Photobacterium</taxon>
    </lineage>
</organism>
<dbReference type="OrthoDB" id="5917375at2"/>
<dbReference type="AlphaFoldDB" id="A0A2T3NZ95"/>
<dbReference type="Gene3D" id="2.40.160.20">
    <property type="match status" value="1"/>
</dbReference>
<evidence type="ECO:0000313" key="4">
    <source>
        <dbReference type="EMBL" id="PSW21591.1"/>
    </source>
</evidence>
<gene>
    <name evidence="4" type="ORF">C9I94_21175</name>
</gene>